<comment type="caution">
    <text evidence="2">The sequence shown here is derived from an EMBL/GenBank/DDBJ whole genome shotgun (WGS) entry which is preliminary data.</text>
</comment>
<feature type="signal peptide" evidence="1">
    <location>
        <begin position="1"/>
        <end position="21"/>
    </location>
</feature>
<accession>A0A1Q9AKM8</accession>
<organism evidence="2 3">
    <name type="scientific">Xaviernesmea rhizosphaerae</name>
    <dbReference type="NCBI Taxonomy" id="1672749"/>
    <lineage>
        <taxon>Bacteria</taxon>
        <taxon>Pseudomonadati</taxon>
        <taxon>Pseudomonadota</taxon>
        <taxon>Alphaproteobacteria</taxon>
        <taxon>Hyphomicrobiales</taxon>
        <taxon>Rhizobiaceae</taxon>
        <taxon>Rhizobium/Agrobacterium group</taxon>
        <taxon>Xaviernesmea</taxon>
    </lineage>
</organism>
<gene>
    <name evidence="2" type="ORF">BJF92_09175</name>
</gene>
<keyword evidence="1" id="KW-0732">Signal</keyword>
<dbReference type="PROSITE" id="PS51257">
    <property type="entry name" value="PROKAR_LIPOPROTEIN"/>
    <property type="match status" value="1"/>
</dbReference>
<evidence type="ECO:0000256" key="1">
    <source>
        <dbReference type="SAM" id="SignalP"/>
    </source>
</evidence>
<reference evidence="2 3" key="1">
    <citation type="submission" date="2016-09" db="EMBL/GenBank/DDBJ databases">
        <title>Rhizobium sp. nov., a novel species isolated from the rice rhizosphere.</title>
        <authorList>
            <person name="Zhao J."/>
            <person name="Zhang X."/>
        </authorList>
    </citation>
    <scope>NUCLEOTIDE SEQUENCE [LARGE SCALE GENOMIC DNA]</scope>
    <source>
        <strain evidence="2 3">MH17</strain>
    </source>
</reference>
<evidence type="ECO:0000313" key="2">
    <source>
        <dbReference type="EMBL" id="OLP55793.1"/>
    </source>
</evidence>
<name>A0A1Q9AKM8_9HYPH</name>
<dbReference type="STRING" id="1672749.BJF92_09175"/>
<evidence type="ECO:0000313" key="3">
    <source>
        <dbReference type="Proteomes" id="UP000186143"/>
    </source>
</evidence>
<sequence>MRRFLSIILLSLLLLTASGCAGHKELKAPCASEEAARVSFSSAYAAPTPCGPLIRQNGVSVF</sequence>
<dbReference type="AlphaFoldDB" id="A0A1Q9AKM8"/>
<dbReference type="Proteomes" id="UP000186143">
    <property type="component" value="Unassembled WGS sequence"/>
</dbReference>
<protein>
    <submittedName>
        <fullName evidence="2">Uncharacterized protein</fullName>
    </submittedName>
</protein>
<proteinExistence type="predicted"/>
<dbReference type="EMBL" id="MKIO01000026">
    <property type="protein sequence ID" value="OLP55793.1"/>
    <property type="molecule type" value="Genomic_DNA"/>
</dbReference>
<feature type="chain" id="PRO_5012728773" evidence="1">
    <location>
        <begin position="22"/>
        <end position="62"/>
    </location>
</feature>